<dbReference type="RefSeq" id="WP_267845421.1">
    <property type="nucleotide sequence ID" value="NZ_JAPMXC010000001.1"/>
</dbReference>
<evidence type="ECO:0000259" key="1">
    <source>
        <dbReference type="Pfam" id="PF01590"/>
    </source>
</evidence>
<dbReference type="PANTHER" id="PTHR43102:SF2">
    <property type="entry name" value="GAF DOMAIN-CONTAINING PROTEIN"/>
    <property type="match status" value="1"/>
</dbReference>
<dbReference type="PANTHER" id="PTHR43102">
    <property type="entry name" value="SLR1143 PROTEIN"/>
    <property type="match status" value="1"/>
</dbReference>
<accession>A0ABT3ZI02</accession>
<sequence length="182" mass="20477">MCAFPVVYNEEVRLSAVVEGCFARTVDDPRLDRLTRLAAYITNCPLALITTVSTVVDLNSVHGALKETLPRRFPREWSLCNYTILEKDLFIVEDTHLDSRFRDAPFVTGYPQVRFYAGVPLADAASNRLGSLCVIDHIPRQLENAQLLALRDIGATVNELMAIIRSEWENRAQTEKPLQTTA</sequence>
<dbReference type="SUPFAM" id="SSF55781">
    <property type="entry name" value="GAF domain-like"/>
    <property type="match status" value="1"/>
</dbReference>
<comment type="caution">
    <text evidence="2">The sequence shown here is derived from an EMBL/GenBank/DDBJ whole genome shotgun (WGS) entry which is preliminary data.</text>
</comment>
<reference evidence="2" key="1">
    <citation type="submission" date="2022-11" db="EMBL/GenBank/DDBJ databases">
        <title>Robbsia betulipollinis sp. nov., isolated from pollen of birch (Betula pendula).</title>
        <authorList>
            <person name="Shi H."/>
            <person name="Ambika Manirajan B."/>
            <person name="Ratering S."/>
            <person name="Geissler-Plaum R."/>
            <person name="Schnell S."/>
        </authorList>
    </citation>
    <scope>NUCLEOTIDE SEQUENCE</scope>
    <source>
        <strain evidence="2">Bb-Pol-6</strain>
    </source>
</reference>
<organism evidence="2 3">
    <name type="scientific">Robbsia betulipollinis</name>
    <dbReference type="NCBI Taxonomy" id="2981849"/>
    <lineage>
        <taxon>Bacteria</taxon>
        <taxon>Pseudomonadati</taxon>
        <taxon>Pseudomonadota</taxon>
        <taxon>Betaproteobacteria</taxon>
        <taxon>Burkholderiales</taxon>
        <taxon>Burkholderiaceae</taxon>
        <taxon>Robbsia</taxon>
    </lineage>
</organism>
<dbReference type="InterPro" id="IPR003018">
    <property type="entry name" value="GAF"/>
</dbReference>
<dbReference type="Proteomes" id="UP001082899">
    <property type="component" value="Unassembled WGS sequence"/>
</dbReference>
<dbReference type="EMBL" id="JAPMXC010000001">
    <property type="protein sequence ID" value="MCY0386154.1"/>
    <property type="molecule type" value="Genomic_DNA"/>
</dbReference>
<protein>
    <submittedName>
        <fullName evidence="2">GAF domain-containing protein</fullName>
    </submittedName>
</protein>
<name>A0ABT3ZI02_9BURK</name>
<dbReference type="InterPro" id="IPR029016">
    <property type="entry name" value="GAF-like_dom_sf"/>
</dbReference>
<gene>
    <name evidence="2" type="ORF">OVY01_02600</name>
</gene>
<evidence type="ECO:0000313" key="3">
    <source>
        <dbReference type="Proteomes" id="UP001082899"/>
    </source>
</evidence>
<dbReference type="Gene3D" id="3.30.450.40">
    <property type="match status" value="1"/>
</dbReference>
<keyword evidence="3" id="KW-1185">Reference proteome</keyword>
<dbReference type="Pfam" id="PF01590">
    <property type="entry name" value="GAF"/>
    <property type="match status" value="1"/>
</dbReference>
<evidence type="ECO:0000313" key="2">
    <source>
        <dbReference type="EMBL" id="MCY0386154.1"/>
    </source>
</evidence>
<feature type="domain" description="GAF" evidence="1">
    <location>
        <begin position="31"/>
        <end position="156"/>
    </location>
</feature>
<proteinExistence type="predicted"/>